<keyword evidence="4" id="KW-1185">Reference proteome</keyword>
<feature type="region of interest" description="Disordered" evidence="1">
    <location>
        <begin position="370"/>
        <end position="419"/>
    </location>
</feature>
<proteinExistence type="predicted"/>
<feature type="compositionally biased region" description="Polar residues" evidence="1">
    <location>
        <begin position="381"/>
        <end position="392"/>
    </location>
</feature>
<accession>A0ABR9MIC8</accession>
<organism evidence="3 4">
    <name type="scientific">Nonomuraea angiospora</name>
    <dbReference type="NCBI Taxonomy" id="46172"/>
    <lineage>
        <taxon>Bacteria</taxon>
        <taxon>Bacillati</taxon>
        <taxon>Actinomycetota</taxon>
        <taxon>Actinomycetes</taxon>
        <taxon>Streptosporangiales</taxon>
        <taxon>Streptosporangiaceae</taxon>
        <taxon>Nonomuraea</taxon>
    </lineage>
</organism>
<reference evidence="3 4" key="1">
    <citation type="submission" date="2020-10" db="EMBL/GenBank/DDBJ databases">
        <title>Sequencing the genomes of 1000 actinobacteria strains.</title>
        <authorList>
            <person name="Klenk H.-P."/>
        </authorList>
    </citation>
    <scope>NUCLEOTIDE SEQUENCE [LARGE SCALE GENOMIC DNA]</scope>
    <source>
        <strain evidence="3 4">DSM 43173</strain>
    </source>
</reference>
<dbReference type="InterPro" id="IPR009492">
    <property type="entry name" value="TniQ"/>
</dbReference>
<evidence type="ECO:0000313" key="3">
    <source>
        <dbReference type="EMBL" id="MBE1592674.1"/>
    </source>
</evidence>
<name>A0ABR9MIC8_9ACTN</name>
<protein>
    <recommendedName>
        <fullName evidence="2">TniQ domain-containing protein</fullName>
    </recommendedName>
</protein>
<dbReference type="RefSeq" id="WP_192792168.1">
    <property type="nucleotide sequence ID" value="NZ_JADBEK010000001.1"/>
</dbReference>
<evidence type="ECO:0000313" key="4">
    <source>
        <dbReference type="Proteomes" id="UP000633509"/>
    </source>
</evidence>
<evidence type="ECO:0000256" key="1">
    <source>
        <dbReference type="SAM" id="MobiDB-lite"/>
    </source>
</evidence>
<dbReference type="Proteomes" id="UP000633509">
    <property type="component" value="Unassembled WGS sequence"/>
</dbReference>
<evidence type="ECO:0000259" key="2">
    <source>
        <dbReference type="Pfam" id="PF06527"/>
    </source>
</evidence>
<dbReference type="EMBL" id="JADBEK010000001">
    <property type="protein sequence ID" value="MBE1592674.1"/>
    <property type="molecule type" value="Genomic_DNA"/>
</dbReference>
<sequence>MDVLPLPRSLDPLPDESLRGYVLRLSYRLEISPAQLTVLTGLMPAVRRLGLPAHLPHQIPSRRLAFFDDASALGVFAESTRLTRQEAENLQMRSFSALRLPDRGKGASDDLRRAAFETPWVFTAASRWCPQCLAGDGSPVQTEFGGSWRKQWHLPVVFICPEHMTVLVARCRVCGHTTSAQSPPCAVGRATDPSLHPLRCRATVATVPQKVPYSLRPRTPACAATLTDLATPPLEVADLRRLLKLQTRLLQHIEPGQPTTEPPTVLGRAVDPLQYLTDTALTAGLILLSWPATRRLCPSRTLAAAIDTEVELRLRQSDASSAAARRGFRSPWAAPPTDALACAALLCITHKLLGKPSPDSARDTFQELIGRAKHDPRTANAIRTSSRRSSTLAEVFRRTPMRGNMHPPPPPPRARSATSPLTGLELLTDRYATGPAALAWHERGELLPLEDALAAARADPSPTPDIAIALVKLTMERTKRILRELDRDEYEALTIARNLPKPVSWAELAAAVGMSTQGIHQQYARQQLFVTRSYRRMV</sequence>
<feature type="domain" description="TniQ" evidence="2">
    <location>
        <begin position="7"/>
        <end position="167"/>
    </location>
</feature>
<comment type="caution">
    <text evidence="3">The sequence shown here is derived from an EMBL/GenBank/DDBJ whole genome shotgun (WGS) entry which is preliminary data.</text>
</comment>
<dbReference type="Pfam" id="PF06527">
    <property type="entry name" value="TniQ"/>
    <property type="match status" value="1"/>
</dbReference>
<gene>
    <name evidence="3" type="ORF">H4W80_010932</name>
</gene>